<dbReference type="GO" id="GO:0004830">
    <property type="term" value="F:tryptophan-tRNA ligase activity"/>
    <property type="evidence" value="ECO:0007669"/>
    <property type="project" value="UniProtKB-UniRule"/>
</dbReference>
<dbReference type="PROSITE" id="PS00178">
    <property type="entry name" value="AA_TRNA_LIGASE_I"/>
    <property type="match status" value="1"/>
</dbReference>
<accession>A0A6V8NLK2</accession>
<dbReference type="InterPro" id="IPR002306">
    <property type="entry name" value="Trp-tRNA-ligase"/>
</dbReference>
<dbReference type="Pfam" id="PF00579">
    <property type="entry name" value="tRNA-synt_1b"/>
    <property type="match status" value="1"/>
</dbReference>
<evidence type="ECO:0000256" key="5">
    <source>
        <dbReference type="ARBA" id="ARBA00022840"/>
    </source>
</evidence>
<proteinExistence type="inferred from homology"/>
<evidence type="ECO:0000256" key="8">
    <source>
        <dbReference type="ARBA" id="ARBA00049929"/>
    </source>
</evidence>
<dbReference type="Gene3D" id="3.40.50.620">
    <property type="entry name" value="HUPs"/>
    <property type="match status" value="1"/>
</dbReference>
<gene>
    <name evidence="11" type="ORF">HKBW3S06_00398</name>
</gene>
<sequence length="324" mass="37276">MRRVLTGFRPTGKLHLGHYHGNVQNLIRLMDQYECFFFIADWHAISTEYSDTSALRENTREVAIDLISAGLDPEKCVLYRQSDITPVAELFLYLAMVAPVSWLERCPTYKEQVVQLASKEVSTLGFLGYPVLQCADIIIVHGEIVPVGDDQLPHLELCREIVRRFNFLYGEYFKEPEALLSEVKRLPGTDGRKMSKSYGNAIYLSDDPDTIRKKVRQMITDPQRIYRTDPGHPEICLVFDLHEIYSSEEIAKVEEDCRQARIGCTQCKDLLARRIADSLASFRQKRKDLLEDEGRIEDIFAQSREKVLKIADKTMADVRNLLKL</sequence>
<keyword evidence="5 10" id="KW-0067">ATP-binding</keyword>
<reference evidence="11 12" key="1">
    <citation type="journal article" date="2020" name="Front. Microbiol.">
        <title>Single-cell genomics of novel Actinobacteria with the Wood-Ljungdahl pathway discovered in a serpentinizing system.</title>
        <authorList>
            <person name="Merino N."/>
            <person name="Kawai M."/>
            <person name="Boyd E.S."/>
            <person name="Colman D.R."/>
            <person name="McGlynn S.E."/>
            <person name="Nealson K.H."/>
            <person name="Kurokawa K."/>
            <person name="Hongoh Y."/>
        </authorList>
    </citation>
    <scope>NUCLEOTIDE SEQUENCE [LARGE SCALE GENOMIC DNA]</scope>
    <source>
        <strain evidence="11 12">S06</strain>
    </source>
</reference>
<dbReference type="InterPro" id="IPR001412">
    <property type="entry name" value="aa-tRNA-synth_I_CS"/>
</dbReference>
<evidence type="ECO:0000256" key="3">
    <source>
        <dbReference type="ARBA" id="ARBA00022598"/>
    </source>
</evidence>
<evidence type="ECO:0000313" key="11">
    <source>
        <dbReference type="EMBL" id="GFP21172.1"/>
    </source>
</evidence>
<dbReference type="PRINTS" id="PR01039">
    <property type="entry name" value="TRNASYNTHTRP"/>
</dbReference>
<evidence type="ECO:0000313" key="12">
    <source>
        <dbReference type="Proteomes" id="UP000580051"/>
    </source>
</evidence>
<evidence type="ECO:0000256" key="7">
    <source>
        <dbReference type="ARBA" id="ARBA00023146"/>
    </source>
</evidence>
<dbReference type="EC" id="6.1.1.2" evidence="2 9"/>
<dbReference type="GO" id="GO:0005524">
    <property type="term" value="F:ATP binding"/>
    <property type="evidence" value="ECO:0007669"/>
    <property type="project" value="UniProtKB-KW"/>
</dbReference>
<comment type="similarity">
    <text evidence="1 10">Belongs to the class-I aminoacyl-tRNA synthetase family.</text>
</comment>
<keyword evidence="7 10" id="KW-0030">Aminoacyl-tRNA synthetase</keyword>
<dbReference type="PANTHER" id="PTHR43766">
    <property type="entry name" value="TRYPTOPHAN--TRNA LIGASE, MITOCHONDRIAL"/>
    <property type="match status" value="1"/>
</dbReference>
<protein>
    <recommendedName>
        <fullName evidence="2 9">Tryptophan--tRNA ligase</fullName>
        <ecNumber evidence="2 9">6.1.1.2</ecNumber>
    </recommendedName>
</protein>
<dbReference type="Gene3D" id="1.10.240.10">
    <property type="entry name" value="Tyrosyl-Transfer RNA Synthetase"/>
    <property type="match status" value="1"/>
</dbReference>
<dbReference type="NCBIfam" id="TIGR00233">
    <property type="entry name" value="trpS"/>
    <property type="match status" value="1"/>
</dbReference>
<dbReference type="PANTHER" id="PTHR43766:SF1">
    <property type="entry name" value="TRYPTOPHAN--TRNA LIGASE, MITOCHONDRIAL"/>
    <property type="match status" value="1"/>
</dbReference>
<evidence type="ECO:0000256" key="6">
    <source>
        <dbReference type="ARBA" id="ARBA00022917"/>
    </source>
</evidence>
<dbReference type="Proteomes" id="UP000580051">
    <property type="component" value="Unassembled WGS sequence"/>
</dbReference>
<comment type="catalytic activity">
    <reaction evidence="8">
        <text>tRNA(Trp) + L-tryptophan + ATP = L-tryptophyl-tRNA(Trp) + AMP + diphosphate + H(+)</text>
        <dbReference type="Rhea" id="RHEA:24080"/>
        <dbReference type="Rhea" id="RHEA-COMP:9671"/>
        <dbReference type="Rhea" id="RHEA-COMP:9705"/>
        <dbReference type="ChEBI" id="CHEBI:15378"/>
        <dbReference type="ChEBI" id="CHEBI:30616"/>
        <dbReference type="ChEBI" id="CHEBI:33019"/>
        <dbReference type="ChEBI" id="CHEBI:57912"/>
        <dbReference type="ChEBI" id="CHEBI:78442"/>
        <dbReference type="ChEBI" id="CHEBI:78535"/>
        <dbReference type="ChEBI" id="CHEBI:456215"/>
        <dbReference type="EC" id="6.1.1.2"/>
    </reaction>
</comment>
<evidence type="ECO:0000256" key="2">
    <source>
        <dbReference type="ARBA" id="ARBA00013161"/>
    </source>
</evidence>
<keyword evidence="4 10" id="KW-0547">Nucleotide-binding</keyword>
<evidence type="ECO:0000256" key="10">
    <source>
        <dbReference type="RuleBase" id="RU363036"/>
    </source>
</evidence>
<dbReference type="GO" id="GO:0006436">
    <property type="term" value="P:tryptophanyl-tRNA aminoacylation"/>
    <property type="evidence" value="ECO:0007669"/>
    <property type="project" value="UniProtKB-UniRule"/>
</dbReference>
<dbReference type="FunFam" id="1.10.240.10:FF:000005">
    <property type="entry name" value="Tryptophan--tRNA ligase"/>
    <property type="match status" value="1"/>
</dbReference>
<dbReference type="CDD" id="cd00806">
    <property type="entry name" value="TrpRS_core"/>
    <property type="match status" value="1"/>
</dbReference>
<evidence type="ECO:0000256" key="9">
    <source>
        <dbReference type="NCBIfam" id="TIGR00233"/>
    </source>
</evidence>
<dbReference type="GO" id="GO:0005829">
    <property type="term" value="C:cytosol"/>
    <property type="evidence" value="ECO:0007669"/>
    <property type="project" value="TreeGrafter"/>
</dbReference>
<comment type="caution">
    <text evidence="11">The sequence shown here is derived from an EMBL/GenBank/DDBJ whole genome shotgun (WGS) entry which is preliminary data.</text>
</comment>
<dbReference type="EMBL" id="BLRV01000023">
    <property type="protein sequence ID" value="GFP21172.1"/>
    <property type="molecule type" value="Genomic_DNA"/>
</dbReference>
<dbReference type="AlphaFoldDB" id="A0A6V8NLK2"/>
<dbReference type="SUPFAM" id="SSF52374">
    <property type="entry name" value="Nucleotidylyl transferase"/>
    <property type="match status" value="1"/>
</dbReference>
<dbReference type="InterPro" id="IPR014729">
    <property type="entry name" value="Rossmann-like_a/b/a_fold"/>
</dbReference>
<keyword evidence="3 10" id="KW-0436">Ligase</keyword>
<keyword evidence="6 10" id="KW-0648">Protein biosynthesis</keyword>
<name>A0A6V8NLK2_9ACTN</name>
<evidence type="ECO:0000256" key="4">
    <source>
        <dbReference type="ARBA" id="ARBA00022741"/>
    </source>
</evidence>
<dbReference type="InterPro" id="IPR050203">
    <property type="entry name" value="Trp-tRNA_synthetase"/>
</dbReference>
<dbReference type="InterPro" id="IPR002305">
    <property type="entry name" value="aa-tRNA-synth_Ic"/>
</dbReference>
<dbReference type="RefSeq" id="WP_176226307.1">
    <property type="nucleotide sequence ID" value="NZ_BLRV01000023.1"/>
</dbReference>
<organism evidence="11 12">
    <name type="scientific">Candidatus Hakubella thermalkaliphila</name>
    <dbReference type="NCBI Taxonomy" id="2754717"/>
    <lineage>
        <taxon>Bacteria</taxon>
        <taxon>Bacillati</taxon>
        <taxon>Actinomycetota</taxon>
        <taxon>Actinomycetota incertae sedis</taxon>
        <taxon>Candidatus Hakubellales</taxon>
        <taxon>Candidatus Hakubellaceae</taxon>
        <taxon>Candidatus Hakubella</taxon>
    </lineage>
</organism>
<evidence type="ECO:0000256" key="1">
    <source>
        <dbReference type="ARBA" id="ARBA00005594"/>
    </source>
</evidence>